<dbReference type="Pfam" id="PF25060">
    <property type="entry name" value="ARM_TT21_2nd"/>
    <property type="match status" value="2"/>
</dbReference>
<name>A0AAD5U4Q8_9FUNG</name>
<dbReference type="InterPro" id="IPR056832">
    <property type="entry name" value="ARM_TT21_2nd"/>
</dbReference>
<comment type="similarity">
    <text evidence="1">Belongs to the TTC21 family.</text>
</comment>
<feature type="domain" description="Tetratricopeptide repeat protein 21A/21B fourth ARM" evidence="9">
    <location>
        <begin position="698"/>
        <end position="861"/>
    </location>
</feature>
<dbReference type="FunFam" id="1.25.40.10:FF:000197">
    <property type="entry name" value="Tetratricopeptide repeat domain 21B"/>
    <property type="match status" value="1"/>
</dbReference>
<evidence type="ECO:0000259" key="5">
    <source>
        <dbReference type="Pfam" id="PF25060"/>
    </source>
</evidence>
<evidence type="ECO:0000256" key="2">
    <source>
        <dbReference type="ARBA" id="ARBA00022737"/>
    </source>
</evidence>
<dbReference type="InterPro" id="IPR040364">
    <property type="entry name" value="TTC21A/TTC21B"/>
</dbReference>
<dbReference type="Pfam" id="PF25064">
    <property type="entry name" value="ARM_TT21_5th"/>
    <property type="match status" value="1"/>
</dbReference>
<dbReference type="InterPro" id="IPR013105">
    <property type="entry name" value="TPR_2"/>
</dbReference>
<dbReference type="Pfam" id="PF25068">
    <property type="entry name" value="ARM_TT21_4th"/>
    <property type="match status" value="1"/>
</dbReference>
<dbReference type="InterPro" id="IPR019734">
    <property type="entry name" value="TPR_rpt"/>
</dbReference>
<evidence type="ECO:0000313" key="10">
    <source>
        <dbReference type="EMBL" id="KAJ3224194.1"/>
    </source>
</evidence>
<dbReference type="Proteomes" id="UP001211065">
    <property type="component" value="Unassembled WGS sequence"/>
</dbReference>
<dbReference type="PANTHER" id="PTHR14699:SF0">
    <property type="entry name" value="TETRATRICOPEPTIDE REPEAT PROTEIN 21 HOMOLOG"/>
    <property type="match status" value="1"/>
</dbReference>
<evidence type="ECO:0000259" key="7">
    <source>
        <dbReference type="Pfam" id="PF25063"/>
    </source>
</evidence>
<keyword evidence="11" id="KW-1185">Reference proteome</keyword>
<evidence type="ECO:0000259" key="8">
    <source>
        <dbReference type="Pfam" id="PF25064"/>
    </source>
</evidence>
<protein>
    <submittedName>
        <fullName evidence="10">Tetratricopeptide repeat protein 21B</fullName>
    </submittedName>
</protein>
<evidence type="ECO:0000259" key="9">
    <source>
        <dbReference type="Pfam" id="PF25068"/>
    </source>
</evidence>
<dbReference type="PANTHER" id="PTHR14699">
    <property type="entry name" value="STI2 PROTEIN-RELATED"/>
    <property type="match status" value="1"/>
</dbReference>
<dbReference type="InterPro" id="IPR056834">
    <property type="entry name" value="ARM_TT21_C"/>
</dbReference>
<dbReference type="Pfam" id="PF07719">
    <property type="entry name" value="TPR_2"/>
    <property type="match status" value="1"/>
</dbReference>
<gene>
    <name evidence="10" type="primary">TTC21B</name>
    <name evidence="10" type="ORF">HK099_000116</name>
</gene>
<dbReference type="Pfam" id="PF25063">
    <property type="entry name" value="ARM_TT21_C"/>
    <property type="match status" value="1"/>
</dbReference>
<feature type="repeat" description="TPR" evidence="4">
    <location>
        <begin position="662"/>
        <end position="695"/>
    </location>
</feature>
<dbReference type="PROSITE" id="PS50293">
    <property type="entry name" value="TPR_REGION"/>
    <property type="match status" value="1"/>
</dbReference>
<feature type="domain" description="Tetratricopeptide repeat protein 21A/21B fifth ARM repeats" evidence="8">
    <location>
        <begin position="905"/>
        <end position="1021"/>
    </location>
</feature>
<dbReference type="InterPro" id="IPR056833">
    <property type="entry name" value="ARM_TT21_N"/>
</dbReference>
<dbReference type="GO" id="GO:0030991">
    <property type="term" value="C:intraciliary transport particle A"/>
    <property type="evidence" value="ECO:0007669"/>
    <property type="project" value="TreeGrafter"/>
</dbReference>
<dbReference type="EMBL" id="JADGJW010000101">
    <property type="protein sequence ID" value="KAJ3224194.1"/>
    <property type="molecule type" value="Genomic_DNA"/>
</dbReference>
<dbReference type="SUPFAM" id="SSF48452">
    <property type="entry name" value="TPR-like"/>
    <property type="match status" value="5"/>
</dbReference>
<dbReference type="SMART" id="SM00028">
    <property type="entry name" value="TPR"/>
    <property type="match status" value="15"/>
</dbReference>
<feature type="domain" description="Tetratricopeptide repeat protein 21A/21B N-terminal ARM repeat" evidence="6">
    <location>
        <begin position="13"/>
        <end position="234"/>
    </location>
</feature>
<feature type="repeat" description="TPR" evidence="4">
    <location>
        <begin position="905"/>
        <end position="938"/>
    </location>
</feature>
<feature type="repeat" description="TPR" evidence="4">
    <location>
        <begin position="1178"/>
        <end position="1211"/>
    </location>
</feature>
<dbReference type="Gene3D" id="1.25.40.10">
    <property type="entry name" value="Tetratricopeptide repeat domain"/>
    <property type="match status" value="6"/>
</dbReference>
<feature type="domain" description="Tetratricopeptide repeat protein 21A/21B second ARM" evidence="5">
    <location>
        <begin position="285"/>
        <end position="372"/>
    </location>
</feature>
<feature type="domain" description="Tetratricopeptide repeat protein 21A/21B C-terminal ARM" evidence="7">
    <location>
        <begin position="1052"/>
        <end position="1258"/>
    </location>
</feature>
<dbReference type="Pfam" id="PF25058">
    <property type="entry name" value="ARM_TT21"/>
    <property type="match status" value="1"/>
</dbReference>
<accession>A0AAD5U4Q8</accession>
<keyword evidence="3 4" id="KW-0802">TPR repeat</keyword>
<comment type="caution">
    <text evidence="10">The sequence shown here is derived from an EMBL/GenBank/DDBJ whole genome shotgun (WGS) entry which is preliminary data.</text>
</comment>
<evidence type="ECO:0000259" key="6">
    <source>
        <dbReference type="Pfam" id="PF25062"/>
    </source>
</evidence>
<evidence type="ECO:0000256" key="1">
    <source>
        <dbReference type="ARBA" id="ARBA00010935"/>
    </source>
</evidence>
<dbReference type="FunFam" id="1.25.40.10:FF:000219">
    <property type="entry name" value="Tetratricopeptide repeat domain 21B"/>
    <property type="match status" value="1"/>
</dbReference>
<dbReference type="InterPro" id="IPR056835">
    <property type="entry name" value="ARM_TT21_5th"/>
</dbReference>
<dbReference type="GO" id="GO:0035721">
    <property type="term" value="P:intraciliary retrograde transport"/>
    <property type="evidence" value="ECO:0007669"/>
    <property type="project" value="TreeGrafter"/>
</dbReference>
<dbReference type="InterPro" id="IPR011990">
    <property type="entry name" value="TPR-like_helical_dom_sf"/>
</dbReference>
<feature type="domain" description="Tetratricopeptide repeat protein 21A/21B second ARM" evidence="5">
    <location>
        <begin position="376"/>
        <end position="483"/>
    </location>
</feature>
<evidence type="ECO:0000256" key="3">
    <source>
        <dbReference type="ARBA" id="ARBA00022803"/>
    </source>
</evidence>
<reference evidence="10" key="1">
    <citation type="submission" date="2020-05" db="EMBL/GenBank/DDBJ databases">
        <title>Phylogenomic resolution of chytrid fungi.</title>
        <authorList>
            <person name="Stajich J.E."/>
            <person name="Amses K."/>
            <person name="Simmons R."/>
            <person name="Seto K."/>
            <person name="Myers J."/>
            <person name="Bonds A."/>
            <person name="Quandt C.A."/>
            <person name="Barry K."/>
            <person name="Liu P."/>
            <person name="Grigoriev I."/>
            <person name="Longcore J.E."/>
            <person name="James T.Y."/>
        </authorList>
    </citation>
    <scope>NUCLEOTIDE SEQUENCE</scope>
    <source>
        <strain evidence="10">JEL0476</strain>
    </source>
</reference>
<dbReference type="GO" id="GO:0061512">
    <property type="term" value="P:protein localization to cilium"/>
    <property type="evidence" value="ECO:0007669"/>
    <property type="project" value="TreeGrafter"/>
</dbReference>
<keyword evidence="2" id="KW-0677">Repeat</keyword>
<proteinExistence type="inferred from homology"/>
<dbReference type="GO" id="GO:0005929">
    <property type="term" value="C:cilium"/>
    <property type="evidence" value="ECO:0007669"/>
    <property type="project" value="GOC"/>
</dbReference>
<dbReference type="PROSITE" id="PS50005">
    <property type="entry name" value="TPR"/>
    <property type="match status" value="3"/>
</dbReference>
<dbReference type="Pfam" id="PF25062">
    <property type="entry name" value="ARM_TT21_N"/>
    <property type="match status" value="1"/>
</dbReference>
<sequence>MSLISAEEDLSTINYYLDLKYYNHCVLYCDGALNVKVGDPVLQFWKIFGVIMLQKGRQTEALRELQTLQEKRDLVLACPTAMIFIHERLQPVDYDAIEELQAKLVINSTSKNLSEKALITVALLHWRINQIDEAKTYFKQILSDVNANSSTARCFLGAVEAKNNKEYSFKSVLEANPRDLEGLMAKLEENKKKKKNESLCIDITSQIIVNNPNYVPAYIERMKLYLQSGNWELTLDAAQRLNGVSPNSIDALAVMTLHELCKEGDSKLATTYLSNLYDVIFITIMRVLEQCSRFLETALKLNPNKSECRSELAYVRLLQGNINVAKQLYEQSANEDADDIRSQEGLMHCQLLLGEYEHAEEHLDLFHHMSTNNSAKARIRFDYFIAVNPEYIAELLNDLSEFLPSTPRKDGEDIHQIIVLMLELVQLYCKIQPGSCNALYYLAKLKYLSNDQQSSQLHCSDCLKLDPTFLKAHILMAQIHLTNNHSKLATQSLEMGMSYNFEVRNIPMFHIIKAKALKMEGLYEEALNSLNFAISLPGIKESSESRSGNNTSLSERVSLYLECVEVHSKLNQTHEAAKIMEDTIRAFSTTEEEGRIIIANADLSIARGEIDLALQILSTITSSNNYFIEAKSRMADVYKIYKNDQRAYARCYSEMVDKNPSVKSWLLLGDAYMNIQEPQKAIAVYERALEVNPTAIVLAMKIGKALIKTHDYKKATQYYEHALTTPNSSLSLHCDLADLYRKLKQYDKAERTISKALDHPKSICIGKLIFKIFLGEDLTTDVKLYMLLAKVNEATNNFDKSINALIKARDMQIHILSRDSGQIENRENKVLASDICFQLAELLKKYLKDNEKGISYFNEALQFDTTSKKVVKALVALANLHMELNDLTSAQNVCATMLRMEVGVEEATIIMAEIMFKNNNYTAAIFHFQQLLEKSPNNYAALNKLIEMLKQSGNLDEAQKFFDMCEKGSEKCLLHPGYHFCKGLYYWYINNSNAALSEFNLSRKDGEWNIKATHNMIEIFLNPDNDTVGGDALESEEKPDEKTDSELLSLLTVEKLLKELPQKPPCLKTKTLEYYAIMGTKQKADIERALGKFMDFLNTERDYVPALLGTAVCHMLLKQPPRARNQLKRISKMDWTPEFAPEFEKSWLLLSDIYINGGKYDLATSLLKDVLKYNKSCAKAWEYLGYIMEKESSYKDAAIHYENAWKLQKQNNPVMGFKLAFNYLKAQRFVDAIDISQKVLSEYPEYPKIKKDILDKARSCLRMPIH</sequence>
<organism evidence="10 11">
    <name type="scientific">Clydaea vesicula</name>
    <dbReference type="NCBI Taxonomy" id="447962"/>
    <lineage>
        <taxon>Eukaryota</taxon>
        <taxon>Fungi</taxon>
        <taxon>Fungi incertae sedis</taxon>
        <taxon>Chytridiomycota</taxon>
        <taxon>Chytridiomycota incertae sedis</taxon>
        <taxon>Chytridiomycetes</taxon>
        <taxon>Lobulomycetales</taxon>
        <taxon>Lobulomycetaceae</taxon>
        <taxon>Clydaea</taxon>
    </lineage>
</organism>
<dbReference type="InterPro" id="IPR056836">
    <property type="entry name" value="ARM_TT21_4th"/>
</dbReference>
<dbReference type="AlphaFoldDB" id="A0AAD5U4Q8"/>
<evidence type="ECO:0000256" key="4">
    <source>
        <dbReference type="PROSITE-ProRule" id="PRU00339"/>
    </source>
</evidence>
<evidence type="ECO:0000313" key="11">
    <source>
        <dbReference type="Proteomes" id="UP001211065"/>
    </source>
</evidence>